<sequence>MPKVYLDWNIYSYLAKGENDELYNILNQSNLILIYSIYHLSDVRKSIVKYGGINEYTRNELKTLSHLTNNRCLFREATGLVQSGIINPEEYLDSLEIQDNLINNFNLDAIFDALDAPEYQDIFDKIKQELRRIELPDILLDYNLFEGNKSNSLDDFLKFSADSYIDLTTTDSFKGMRSGFQKTGISHKSFHSNQNPLKVLAKIFEERGYGDMGETMFAFKMEKDEWFDQIVSLYLTLDFCGYRSDSINVNNRKSQTF</sequence>
<keyword evidence="2" id="KW-1185">Reference proteome</keyword>
<comment type="caution">
    <text evidence="1">The sequence shown here is derived from an EMBL/GenBank/DDBJ whole genome shotgun (WGS) entry which is preliminary data.</text>
</comment>
<dbReference type="RefSeq" id="WP_228228513.1">
    <property type="nucleotide sequence ID" value="NZ_JAJGMW010000002.1"/>
</dbReference>
<reference evidence="1 2" key="1">
    <citation type="submission" date="2021-11" db="EMBL/GenBank/DDBJ databases">
        <title>Seasonal and diel survey of microbial diversity of the Tyrrhenian coast.</title>
        <authorList>
            <person name="Gattoni G."/>
            <person name="Corral P."/>
        </authorList>
    </citation>
    <scope>NUCLEOTIDE SEQUENCE [LARGE SCALE GENOMIC DNA]</scope>
    <source>
        <strain evidence="1 2">Mr9</strain>
    </source>
</reference>
<gene>
    <name evidence="1" type="ORF">LLW17_01560</name>
</gene>
<protein>
    <recommendedName>
        <fullName evidence="3">DUF4935 domain-containing protein</fullName>
    </recommendedName>
</protein>
<dbReference type="EMBL" id="JAJGMW010000002">
    <property type="protein sequence ID" value="MCC4211392.1"/>
    <property type="molecule type" value="Genomic_DNA"/>
</dbReference>
<evidence type="ECO:0000313" key="2">
    <source>
        <dbReference type="Proteomes" id="UP001197770"/>
    </source>
</evidence>
<proteinExistence type="predicted"/>
<evidence type="ECO:0008006" key="3">
    <source>
        <dbReference type="Google" id="ProtNLM"/>
    </source>
</evidence>
<name>A0ABS8GN29_9FLAO</name>
<organism evidence="1 2">
    <name type="scientific">Leeuwenhoekiella parthenopeia</name>
    <dbReference type="NCBI Taxonomy" id="2890320"/>
    <lineage>
        <taxon>Bacteria</taxon>
        <taxon>Pseudomonadati</taxon>
        <taxon>Bacteroidota</taxon>
        <taxon>Flavobacteriia</taxon>
        <taxon>Flavobacteriales</taxon>
        <taxon>Flavobacteriaceae</taxon>
        <taxon>Leeuwenhoekiella</taxon>
    </lineage>
</organism>
<dbReference type="Proteomes" id="UP001197770">
    <property type="component" value="Unassembled WGS sequence"/>
</dbReference>
<evidence type="ECO:0000313" key="1">
    <source>
        <dbReference type="EMBL" id="MCC4211392.1"/>
    </source>
</evidence>
<accession>A0ABS8GN29</accession>